<accession>A0A4U6S2C5</accession>
<organism evidence="3 4">
    <name type="scientific">Bradyrhizobium elkanii</name>
    <dbReference type="NCBI Taxonomy" id="29448"/>
    <lineage>
        <taxon>Bacteria</taxon>
        <taxon>Pseudomonadati</taxon>
        <taxon>Pseudomonadota</taxon>
        <taxon>Alphaproteobacteria</taxon>
        <taxon>Hyphomicrobiales</taxon>
        <taxon>Nitrobacteraceae</taxon>
        <taxon>Bradyrhizobium</taxon>
    </lineage>
</organism>
<gene>
    <name evidence="3" type="ORF">FDV58_13665</name>
</gene>
<feature type="transmembrane region" description="Helical" evidence="1">
    <location>
        <begin position="21"/>
        <end position="36"/>
    </location>
</feature>
<protein>
    <submittedName>
        <fullName evidence="3">DUF2892 domain-containing protein</fullName>
    </submittedName>
</protein>
<feature type="domain" description="Inner membrane protein YgaP-like transmembrane" evidence="2">
    <location>
        <begin position="11"/>
        <end position="76"/>
    </location>
</feature>
<dbReference type="EMBL" id="SZZP01000007">
    <property type="protein sequence ID" value="TKV81171.1"/>
    <property type="molecule type" value="Genomic_DNA"/>
</dbReference>
<dbReference type="Proteomes" id="UP000305095">
    <property type="component" value="Unassembled WGS sequence"/>
</dbReference>
<dbReference type="Pfam" id="PF11127">
    <property type="entry name" value="YgaP-like_TM"/>
    <property type="match status" value="1"/>
</dbReference>
<sequence>MELDQRRLIAMTRNVGFIDQYARIIIALALIAYTVRDGSLGAGWLVAGTLGCVLLATAFFSYCPLYTLLGINTRRQKFNSV</sequence>
<dbReference type="AlphaFoldDB" id="A0A4U6S2C5"/>
<evidence type="ECO:0000259" key="2">
    <source>
        <dbReference type="Pfam" id="PF11127"/>
    </source>
</evidence>
<keyword evidence="1" id="KW-1133">Transmembrane helix</keyword>
<evidence type="ECO:0000256" key="1">
    <source>
        <dbReference type="SAM" id="Phobius"/>
    </source>
</evidence>
<dbReference type="InterPro" id="IPR021309">
    <property type="entry name" value="YgaP-like_TM"/>
</dbReference>
<feature type="transmembrane region" description="Helical" evidence="1">
    <location>
        <begin position="42"/>
        <end position="69"/>
    </location>
</feature>
<evidence type="ECO:0000313" key="4">
    <source>
        <dbReference type="Proteomes" id="UP000305095"/>
    </source>
</evidence>
<evidence type="ECO:0000313" key="3">
    <source>
        <dbReference type="EMBL" id="TKV81171.1"/>
    </source>
</evidence>
<keyword evidence="1" id="KW-0812">Transmembrane</keyword>
<comment type="caution">
    <text evidence="3">The sequence shown here is derived from an EMBL/GenBank/DDBJ whole genome shotgun (WGS) entry which is preliminary data.</text>
</comment>
<name>A0A4U6S2C5_BRAEL</name>
<proteinExistence type="predicted"/>
<keyword evidence="1" id="KW-0472">Membrane</keyword>
<reference evidence="3 4" key="1">
    <citation type="submission" date="2019-05" db="EMBL/GenBank/DDBJ databases">
        <title>Draft Genome of Bradyrhizobium elkanii strain SEMIA 938, Used in Commercial Inoculants for Lupinus spp. in Brazil.</title>
        <authorList>
            <person name="Hungria M."/>
            <person name="Delamuta J.R.M."/>
            <person name="Ribeiro R.A."/>
            <person name="Nogueira M.A."/>
        </authorList>
    </citation>
    <scope>NUCLEOTIDE SEQUENCE [LARGE SCALE GENOMIC DNA]</scope>
    <source>
        <strain evidence="3 4">Semia 938</strain>
    </source>
</reference>